<dbReference type="InterPro" id="IPR025991">
    <property type="entry name" value="Chemoreceptor_zinc-bind_dom"/>
</dbReference>
<evidence type="ECO:0000259" key="1">
    <source>
        <dbReference type="Pfam" id="PF13682"/>
    </source>
</evidence>
<proteinExistence type="predicted"/>
<dbReference type="AlphaFoldDB" id="A0A645G857"/>
<evidence type="ECO:0000313" key="2">
    <source>
        <dbReference type="EMBL" id="MPN23078.1"/>
    </source>
</evidence>
<dbReference type="Gene3D" id="1.20.120.30">
    <property type="entry name" value="Aspartate receptor, ligand-binding domain"/>
    <property type="match status" value="1"/>
</dbReference>
<protein>
    <recommendedName>
        <fullName evidence="1">Chemoreceptor zinc-binding domain-containing protein</fullName>
    </recommendedName>
</protein>
<organism evidence="2">
    <name type="scientific">bioreactor metagenome</name>
    <dbReference type="NCBI Taxonomy" id="1076179"/>
    <lineage>
        <taxon>unclassified sequences</taxon>
        <taxon>metagenomes</taxon>
        <taxon>ecological metagenomes</taxon>
    </lineage>
</organism>
<gene>
    <name evidence="2" type="ORF">SDC9_170463</name>
</gene>
<dbReference type="Pfam" id="PF13682">
    <property type="entry name" value="CZB"/>
    <property type="match status" value="1"/>
</dbReference>
<reference evidence="2" key="1">
    <citation type="submission" date="2019-08" db="EMBL/GenBank/DDBJ databases">
        <authorList>
            <person name="Kucharzyk K."/>
            <person name="Murdoch R.W."/>
            <person name="Higgins S."/>
            <person name="Loffler F."/>
        </authorList>
    </citation>
    <scope>NUCLEOTIDE SEQUENCE</scope>
</reference>
<comment type="caution">
    <text evidence="2">The sequence shown here is derived from an EMBL/GenBank/DDBJ whole genome shotgun (WGS) entry which is preliminary data.</text>
</comment>
<sequence>MTTRISEVNQTSSEINSSLQESSAALETVNQSIQNLSESTQTLQRVSGSIHEVSAAIGGIEDYVGKLSADTGEMVNSSLCGLSNEDFIETVEVAVQAHRKWVANIKNMAHAMQVLPIQTDAHKCGFGHFYYAVKPAAEKMAGLWESVEILHHDLHKTGDLVIGAIQRGDSSQAASAAGQAEALSEKIMVKFEQMIKLAKEMEDTGESVF</sequence>
<name>A0A645G857_9ZZZZ</name>
<dbReference type="EMBL" id="VSSQ01071479">
    <property type="protein sequence ID" value="MPN23078.1"/>
    <property type="molecule type" value="Genomic_DNA"/>
</dbReference>
<feature type="domain" description="Chemoreceptor zinc-binding" evidence="1">
    <location>
        <begin position="98"/>
        <end position="160"/>
    </location>
</feature>
<accession>A0A645G857</accession>